<accession>A0A1I3M8E9</accession>
<sequence>MIKFIKPILIMGFLTLFTSCTSDDNKDSKKDPKNTELIVPTSMSILYPKNGDVANHYTFEYTDENSTIISKVNITFFNSKTESITHIYDEGKLVEFQSLYEGKSSTTNIKYDNDNRITSIKGNSPYFLKYNKVGLITSIIPYQENNDTYYSFSYNNAKSITKSEILDRGKSTGTFTTFEYDNKNTPFKNANVKMDLMNQYDILSTTMFNQENNHNINKITHNYSQGDITSFTYDYTYNTNEYPTRVIKTLVGTGVESIITYEYKTITITE</sequence>
<organism evidence="2 3">
    <name type="scientific">Myroides guanonis</name>
    <dbReference type="NCBI Taxonomy" id="1150112"/>
    <lineage>
        <taxon>Bacteria</taxon>
        <taxon>Pseudomonadati</taxon>
        <taxon>Bacteroidota</taxon>
        <taxon>Flavobacteriia</taxon>
        <taxon>Flavobacteriales</taxon>
        <taxon>Flavobacteriaceae</taxon>
        <taxon>Myroides</taxon>
    </lineage>
</organism>
<protein>
    <recommendedName>
        <fullName evidence="4">YD repeat-containing protein</fullName>
    </recommendedName>
</protein>
<feature type="chain" id="PRO_5017296411" description="YD repeat-containing protein" evidence="1">
    <location>
        <begin position="23"/>
        <end position="270"/>
    </location>
</feature>
<gene>
    <name evidence="2" type="ORF">SAMN04487893_10273</name>
</gene>
<dbReference type="OrthoDB" id="1376969at2"/>
<name>A0A1I3M8E9_9FLAO</name>
<dbReference type="AlphaFoldDB" id="A0A1I3M8E9"/>
<dbReference type="EMBL" id="FORU01000002">
    <property type="protein sequence ID" value="SFI93319.1"/>
    <property type="molecule type" value="Genomic_DNA"/>
</dbReference>
<evidence type="ECO:0000313" key="3">
    <source>
        <dbReference type="Proteomes" id="UP000243887"/>
    </source>
</evidence>
<proteinExistence type="predicted"/>
<keyword evidence="3" id="KW-1185">Reference proteome</keyword>
<evidence type="ECO:0000256" key="1">
    <source>
        <dbReference type="SAM" id="SignalP"/>
    </source>
</evidence>
<evidence type="ECO:0008006" key="4">
    <source>
        <dbReference type="Google" id="ProtNLM"/>
    </source>
</evidence>
<dbReference type="Proteomes" id="UP000243887">
    <property type="component" value="Unassembled WGS sequence"/>
</dbReference>
<keyword evidence="1" id="KW-0732">Signal</keyword>
<feature type="signal peptide" evidence="1">
    <location>
        <begin position="1"/>
        <end position="22"/>
    </location>
</feature>
<evidence type="ECO:0000313" key="2">
    <source>
        <dbReference type="EMBL" id="SFI93319.1"/>
    </source>
</evidence>
<dbReference type="RefSeq" id="WP_143077707.1">
    <property type="nucleotide sequence ID" value="NZ_FORU01000002.1"/>
</dbReference>
<reference evidence="3" key="1">
    <citation type="submission" date="2016-10" db="EMBL/GenBank/DDBJ databases">
        <authorList>
            <person name="Varghese N."/>
            <person name="Submissions S."/>
        </authorList>
    </citation>
    <scope>NUCLEOTIDE SEQUENCE [LARGE SCALE GENOMIC DNA]</scope>
    <source>
        <strain evidence="3">DSM 26542</strain>
    </source>
</reference>
<dbReference type="PROSITE" id="PS51257">
    <property type="entry name" value="PROKAR_LIPOPROTEIN"/>
    <property type="match status" value="1"/>
</dbReference>